<proteinExistence type="predicted"/>
<dbReference type="AlphaFoldDB" id="A0A4P9WJC6"/>
<dbReference type="Proteomes" id="UP000269721">
    <property type="component" value="Unassembled WGS sequence"/>
</dbReference>
<feature type="compositionally biased region" description="Low complexity" evidence="1">
    <location>
        <begin position="130"/>
        <end position="147"/>
    </location>
</feature>
<dbReference type="GO" id="GO:0006284">
    <property type="term" value="P:base-excision repair"/>
    <property type="evidence" value="ECO:0007669"/>
    <property type="project" value="TreeGrafter"/>
</dbReference>
<evidence type="ECO:0008006" key="4">
    <source>
        <dbReference type="Google" id="ProtNLM"/>
    </source>
</evidence>
<feature type="compositionally biased region" description="Polar residues" evidence="1">
    <location>
        <begin position="8"/>
        <end position="22"/>
    </location>
</feature>
<feature type="region of interest" description="Disordered" evidence="1">
    <location>
        <begin position="1"/>
        <end position="151"/>
    </location>
</feature>
<feature type="region of interest" description="Disordered" evidence="1">
    <location>
        <begin position="307"/>
        <end position="363"/>
    </location>
</feature>
<evidence type="ECO:0000313" key="2">
    <source>
        <dbReference type="EMBL" id="RKO91240.1"/>
    </source>
</evidence>
<protein>
    <recommendedName>
        <fullName evidence="4">BRCT domain-containing protein</fullName>
    </recommendedName>
</protein>
<keyword evidence="3" id="KW-1185">Reference proteome</keyword>
<name>A0A4P9WJC6_9FUNG</name>
<dbReference type="GO" id="GO:0005634">
    <property type="term" value="C:nucleus"/>
    <property type="evidence" value="ECO:0007669"/>
    <property type="project" value="TreeGrafter"/>
</dbReference>
<feature type="compositionally biased region" description="Low complexity" evidence="1">
    <location>
        <begin position="94"/>
        <end position="115"/>
    </location>
</feature>
<sequence>MPAPRPANASSSLSRPSETSHGTSHRREPTLTLDEPVPRLYNQHPEKKARIDREGLSDTVDVSRSNVGSSSASTPRPPNKFPKKIASVSRPGFSPAATPSAAPSHVGGSKSGGSSEFTPRAPGRFPNKVASASKPMSSPAPTSSAARSRVDDNEENILCGVVFVISGLKNPERGKLRDMGTSRGLDTDLMRVSRRILAIAHPIRRVLICGGTPPLPRSFSQHPKWAPPTCKIGNPQSVPTYYARSMILPKCEPYEVDTPHPYHVLAHPFSVPTLSVPPLIASKSGIIVRTDWIEACKAARRRLPESRYGFGGSESDGDATEVDSDGTDVDEDGDGAGSPPTRKPVPQLESGTTRSTERADERWTDPAAVLAELPRLPVFFEGVCAAFDDTVLADVRVTLERYIIAYGG</sequence>
<dbReference type="EMBL" id="KZ995161">
    <property type="protein sequence ID" value="RKO91240.1"/>
    <property type="molecule type" value="Genomic_DNA"/>
</dbReference>
<evidence type="ECO:0000313" key="3">
    <source>
        <dbReference type="Proteomes" id="UP000269721"/>
    </source>
</evidence>
<evidence type="ECO:0000256" key="1">
    <source>
        <dbReference type="SAM" id="MobiDB-lite"/>
    </source>
</evidence>
<dbReference type="PANTHER" id="PTHR11370:SF5">
    <property type="entry name" value="DNA REPAIR PROTEIN XRCC1"/>
    <property type="match status" value="1"/>
</dbReference>
<gene>
    <name evidence="2" type="ORF">BDK51DRAFT_39473</name>
</gene>
<accession>A0A4P9WJC6</accession>
<feature type="compositionally biased region" description="Low complexity" evidence="1">
    <location>
        <begin position="60"/>
        <end position="73"/>
    </location>
</feature>
<feature type="compositionally biased region" description="Basic and acidic residues" evidence="1">
    <location>
        <begin position="44"/>
        <end position="56"/>
    </location>
</feature>
<dbReference type="PANTHER" id="PTHR11370">
    <property type="entry name" value="DNA-REPAIR PROTEIN XRCC1"/>
    <property type="match status" value="1"/>
</dbReference>
<reference evidence="3" key="1">
    <citation type="journal article" date="2018" name="Nat. Microbiol.">
        <title>Leveraging single-cell genomics to expand the fungal tree of life.</title>
        <authorList>
            <person name="Ahrendt S.R."/>
            <person name="Quandt C.A."/>
            <person name="Ciobanu D."/>
            <person name="Clum A."/>
            <person name="Salamov A."/>
            <person name="Andreopoulos B."/>
            <person name="Cheng J.F."/>
            <person name="Woyke T."/>
            <person name="Pelin A."/>
            <person name="Henrissat B."/>
            <person name="Reynolds N.K."/>
            <person name="Benny G.L."/>
            <person name="Smith M.E."/>
            <person name="James T.Y."/>
            <person name="Grigoriev I.V."/>
        </authorList>
    </citation>
    <scope>NUCLEOTIDE SEQUENCE [LARGE SCALE GENOMIC DNA]</scope>
</reference>
<feature type="compositionally biased region" description="Acidic residues" evidence="1">
    <location>
        <begin position="315"/>
        <end position="334"/>
    </location>
</feature>
<organism evidence="2 3">
    <name type="scientific">Blyttiomyces helicus</name>
    <dbReference type="NCBI Taxonomy" id="388810"/>
    <lineage>
        <taxon>Eukaryota</taxon>
        <taxon>Fungi</taxon>
        <taxon>Fungi incertae sedis</taxon>
        <taxon>Chytridiomycota</taxon>
        <taxon>Chytridiomycota incertae sedis</taxon>
        <taxon>Chytridiomycetes</taxon>
        <taxon>Chytridiomycetes incertae sedis</taxon>
        <taxon>Blyttiomyces</taxon>
    </lineage>
</organism>